<organism evidence="5 6">
    <name type="scientific">Janibacter alittae</name>
    <dbReference type="NCBI Taxonomy" id="3115209"/>
    <lineage>
        <taxon>Bacteria</taxon>
        <taxon>Bacillati</taxon>
        <taxon>Actinomycetota</taxon>
        <taxon>Actinomycetes</taxon>
        <taxon>Micrococcales</taxon>
        <taxon>Intrasporangiaceae</taxon>
        <taxon>Janibacter</taxon>
    </lineage>
</organism>
<dbReference type="Proteomes" id="UP001382727">
    <property type="component" value="Chromosome"/>
</dbReference>
<dbReference type="RefSeq" id="WP_338750577.1">
    <property type="nucleotide sequence ID" value="NZ_CP144913.1"/>
</dbReference>
<dbReference type="Pfam" id="PF01547">
    <property type="entry name" value="SBP_bac_1"/>
    <property type="match status" value="1"/>
</dbReference>
<evidence type="ECO:0000313" key="6">
    <source>
        <dbReference type="Proteomes" id="UP001382727"/>
    </source>
</evidence>
<name>A0ABZ2MJ03_9MICO</name>
<dbReference type="PROSITE" id="PS51257">
    <property type="entry name" value="PROKAR_LIPOPROTEIN"/>
    <property type="match status" value="1"/>
</dbReference>
<evidence type="ECO:0000313" key="5">
    <source>
        <dbReference type="EMBL" id="WXB77046.1"/>
    </source>
</evidence>
<evidence type="ECO:0000256" key="1">
    <source>
        <dbReference type="ARBA" id="ARBA00008520"/>
    </source>
</evidence>
<evidence type="ECO:0000256" key="2">
    <source>
        <dbReference type="ARBA" id="ARBA00022448"/>
    </source>
</evidence>
<dbReference type="InterPro" id="IPR006059">
    <property type="entry name" value="SBP"/>
</dbReference>
<gene>
    <name evidence="5" type="ORF">V1351_03010</name>
</gene>
<dbReference type="EMBL" id="CP144913">
    <property type="protein sequence ID" value="WXB77046.1"/>
    <property type="molecule type" value="Genomic_DNA"/>
</dbReference>
<keyword evidence="6" id="KW-1185">Reference proteome</keyword>
<sequence>MTRRRGRIAFVAAAGTAAALGLSACGGDSSASGGTQLTWWINPDGGGSDPEGGGQVQLAKECTAASDGAYTINFQMLPNSASDQRQQLLRRLASSDEGVDIMSIDPVFVAEFAEAGFLAQVPADMKSEFTEGVVPPAVTNAHWKDTMYAAPFWANTQLLWYRESVAKEAGLDMSEPITWDELIEAAKKVDTEIGVQASRYEGYMVWINALVEGAGEHIVQNPGAPGEELEFGLDTDGGTQAAAVIQKLADAKVGGPALGSTNETTSLDMFQNEKAGFMLNWPYVYAALKGAEVDWMDDLAWARYPRTVQGEESKPPLGGIEMGVNAASDDPKAAWEAVACLTSAESQTTYMLGTGNPAARTEVYDDSEIREQFPMADQIRTSLADSGPRPLTQYYGDVSSGIQRVYSPPGSVDPDTTPQQAESLLHAVLKGDALL</sequence>
<dbReference type="Gene3D" id="3.40.190.10">
    <property type="entry name" value="Periplasmic binding protein-like II"/>
    <property type="match status" value="2"/>
</dbReference>
<reference evidence="5 6" key="1">
    <citation type="submission" date="2024-02" db="EMBL/GenBank/DDBJ databases">
        <title>Janibacter sp. nov., isolated from gut of marine sandworm.</title>
        <authorList>
            <person name="Kim B."/>
            <person name="Jun M.O."/>
            <person name="Shin N.-R."/>
        </authorList>
    </citation>
    <scope>NUCLEOTIDE SEQUENCE [LARGE SCALE GENOMIC DNA]</scope>
    <source>
        <strain evidence="5 6">A1S7</strain>
    </source>
</reference>
<proteinExistence type="inferred from homology"/>
<keyword evidence="2" id="KW-0813">Transport</keyword>
<dbReference type="PANTHER" id="PTHR30061">
    <property type="entry name" value="MALTOSE-BINDING PERIPLASMIC PROTEIN"/>
    <property type="match status" value="1"/>
</dbReference>
<feature type="chain" id="PRO_5047550598" evidence="4">
    <location>
        <begin position="25"/>
        <end position="435"/>
    </location>
</feature>
<evidence type="ECO:0000256" key="4">
    <source>
        <dbReference type="SAM" id="SignalP"/>
    </source>
</evidence>
<comment type="similarity">
    <text evidence="1">Belongs to the bacterial solute-binding protein 1 family.</text>
</comment>
<feature type="signal peptide" evidence="4">
    <location>
        <begin position="1"/>
        <end position="24"/>
    </location>
</feature>
<protein>
    <submittedName>
        <fullName evidence="5">Extracellular solute-binding protein</fullName>
    </submittedName>
</protein>
<evidence type="ECO:0000256" key="3">
    <source>
        <dbReference type="ARBA" id="ARBA00022729"/>
    </source>
</evidence>
<keyword evidence="3 4" id="KW-0732">Signal</keyword>
<dbReference type="PANTHER" id="PTHR30061:SF50">
    <property type="entry name" value="MALTOSE_MALTODEXTRIN-BINDING PERIPLASMIC PROTEIN"/>
    <property type="match status" value="1"/>
</dbReference>
<accession>A0ABZ2MJ03</accession>
<dbReference type="SUPFAM" id="SSF53850">
    <property type="entry name" value="Periplasmic binding protein-like II"/>
    <property type="match status" value="1"/>
</dbReference>